<dbReference type="PhylomeDB" id="A0A0D2WMP9"/>
<dbReference type="InParanoid" id="A0A0D2WMP9"/>
<evidence type="ECO:0008006" key="3">
    <source>
        <dbReference type="Google" id="ProtNLM"/>
    </source>
</evidence>
<evidence type="ECO:0000313" key="2">
    <source>
        <dbReference type="Proteomes" id="UP000008743"/>
    </source>
</evidence>
<organism evidence="1 2">
    <name type="scientific">Capsaspora owczarzaki (strain ATCC 30864)</name>
    <dbReference type="NCBI Taxonomy" id="595528"/>
    <lineage>
        <taxon>Eukaryota</taxon>
        <taxon>Filasterea</taxon>
        <taxon>Capsaspora</taxon>
    </lineage>
</organism>
<dbReference type="EMBL" id="KE346362">
    <property type="protein sequence ID" value="KJE91493.1"/>
    <property type="molecule type" value="Genomic_DNA"/>
</dbReference>
<dbReference type="AlphaFoldDB" id="A0A0D2WMP9"/>
<gene>
    <name evidence="1" type="ORF">CAOG_008621</name>
</gene>
<sequence>MNPLGTPGGVVSPRNERAFDLLREARQAKDADSPRFFKAAVLKTYFTPCADISGPGGAGAKETKPSIRQLAAIFDVPRSTVGKWIAHHRHQADLFARSTLVALPDPRQSNSSCACLKLHDQMESLAANSVPTARASRFWSGFFAEFSDELRWITAHSIETIRTAARNEETLRSFFERLQELCDKSGGKLWAEPRRIFNFDESEISAPKKQDKVVAATSQKTVSSASGRTKSMGRHITGLFTVAADGTTLPP</sequence>
<keyword evidence="2" id="KW-1185">Reference proteome</keyword>
<protein>
    <recommendedName>
        <fullName evidence="3">HTH psq-type domain-containing protein</fullName>
    </recommendedName>
</protein>
<proteinExistence type="predicted"/>
<accession>A0A0D2WMP9</accession>
<name>A0A0D2WMP9_CAPO3</name>
<dbReference type="Proteomes" id="UP000008743">
    <property type="component" value="Unassembled WGS sequence"/>
</dbReference>
<reference evidence="2" key="1">
    <citation type="submission" date="2011-02" db="EMBL/GenBank/DDBJ databases">
        <title>The Genome Sequence of Capsaspora owczarzaki ATCC 30864.</title>
        <authorList>
            <person name="Russ C."/>
            <person name="Cuomo C."/>
            <person name="Burger G."/>
            <person name="Gray M.W."/>
            <person name="Holland P.W.H."/>
            <person name="King N."/>
            <person name="Lang F.B.F."/>
            <person name="Roger A.J."/>
            <person name="Ruiz-Trillo I."/>
            <person name="Young S.K."/>
            <person name="Zeng Q."/>
            <person name="Gargeya S."/>
            <person name="Alvarado L."/>
            <person name="Berlin A."/>
            <person name="Chapman S.B."/>
            <person name="Chen Z."/>
            <person name="Freedman E."/>
            <person name="Gellesch M."/>
            <person name="Goldberg J."/>
            <person name="Griggs A."/>
            <person name="Gujja S."/>
            <person name="Heilman E."/>
            <person name="Heiman D."/>
            <person name="Howarth C."/>
            <person name="Mehta T."/>
            <person name="Neiman D."/>
            <person name="Pearson M."/>
            <person name="Roberts A."/>
            <person name="Saif S."/>
            <person name="Shea T."/>
            <person name="Shenoy N."/>
            <person name="Sisk P."/>
            <person name="Stolte C."/>
            <person name="Sykes S."/>
            <person name="White J."/>
            <person name="Yandava C."/>
            <person name="Haas B."/>
            <person name="Nusbaum C."/>
            <person name="Birren B."/>
        </authorList>
    </citation>
    <scope>NUCLEOTIDE SEQUENCE</scope>
    <source>
        <strain evidence="2">ATCC 30864</strain>
    </source>
</reference>
<evidence type="ECO:0000313" key="1">
    <source>
        <dbReference type="EMBL" id="KJE91493.1"/>
    </source>
</evidence>